<dbReference type="Proteomes" id="UP001305647">
    <property type="component" value="Unassembled WGS sequence"/>
</dbReference>
<protein>
    <recommendedName>
        <fullName evidence="2">VWFA domain-containing protein</fullName>
    </recommendedName>
</protein>
<reference evidence="3" key="2">
    <citation type="submission" date="2023-05" db="EMBL/GenBank/DDBJ databases">
        <authorList>
            <consortium name="Lawrence Berkeley National Laboratory"/>
            <person name="Steindorff A."/>
            <person name="Hensen N."/>
            <person name="Bonometti L."/>
            <person name="Westerberg I."/>
            <person name="Brannstrom I.O."/>
            <person name="Guillou S."/>
            <person name="Cros-Aarteil S."/>
            <person name="Calhoun S."/>
            <person name="Haridas S."/>
            <person name="Kuo A."/>
            <person name="Mondo S."/>
            <person name="Pangilinan J."/>
            <person name="Riley R."/>
            <person name="Labutti K."/>
            <person name="Andreopoulos B."/>
            <person name="Lipzen A."/>
            <person name="Chen C."/>
            <person name="Yanf M."/>
            <person name="Daum C."/>
            <person name="Ng V."/>
            <person name="Clum A."/>
            <person name="Ohm R."/>
            <person name="Martin F."/>
            <person name="Silar P."/>
            <person name="Natvig D."/>
            <person name="Lalanne C."/>
            <person name="Gautier V."/>
            <person name="Ament-Velasquez S.L."/>
            <person name="Kruys A."/>
            <person name="Hutchinson M.I."/>
            <person name="Powell A.J."/>
            <person name="Barry K."/>
            <person name="Miller A.N."/>
            <person name="Grigoriev I.V."/>
            <person name="Debuchy R."/>
            <person name="Gladieux P."/>
            <person name="Thoren M.H."/>
            <person name="Johannesson H."/>
        </authorList>
    </citation>
    <scope>NUCLEOTIDE SEQUENCE</scope>
    <source>
        <strain evidence="3">CBS 757.83</strain>
    </source>
</reference>
<dbReference type="PROSITE" id="PS00498">
    <property type="entry name" value="TYROSINASE_2"/>
    <property type="match status" value="1"/>
</dbReference>
<evidence type="ECO:0000313" key="3">
    <source>
        <dbReference type="EMBL" id="KAK4096813.1"/>
    </source>
</evidence>
<dbReference type="SUPFAM" id="SSF48056">
    <property type="entry name" value="Di-copper centre-containing domain"/>
    <property type="match status" value="1"/>
</dbReference>
<dbReference type="GO" id="GO:0016491">
    <property type="term" value="F:oxidoreductase activity"/>
    <property type="evidence" value="ECO:0007669"/>
    <property type="project" value="InterPro"/>
</dbReference>
<dbReference type="InterPro" id="IPR013788">
    <property type="entry name" value="Hemocyanin/hexamerin"/>
</dbReference>
<feature type="signal peptide" evidence="1">
    <location>
        <begin position="1"/>
        <end position="30"/>
    </location>
</feature>
<dbReference type="PANTHER" id="PTHR10579">
    <property type="entry name" value="CALCIUM-ACTIVATED CHLORIDE CHANNEL REGULATOR"/>
    <property type="match status" value="1"/>
</dbReference>
<proteinExistence type="predicted"/>
<feature type="chain" id="PRO_5042923671" description="VWFA domain-containing protein" evidence="1">
    <location>
        <begin position="31"/>
        <end position="987"/>
    </location>
</feature>
<sequence>MALLSSPGRFGLILLSLISSFLVPDLGVLGQIPTYEIETANFLAEPISNLHGLIPMPWACGFMPNPGTQTVLQFHANWHCTYPDTHAEFGRRFFGFHKQFGLAYNFYLMSLNFPYVDTFYPGPGAIIPPSHSSRPQNFPCVGCTSLPNSFRIPPVGSLNSFPTVQALGQAIVGWHNNQHFHLSGGFSCGSQTTPARGDMNCFTTSPRDPVFWRYHSIFDEIQDAWHSLQDANVALVMDRSGSMALTIPSFGITRLQAAKDAAQMFADMVDVTSGHRLGLVTFSSGASTNLGLTGASTFSGALSSAMSSVSASGSTSIGAGLNAGQTLVMGGTQPRKGIVLLTDGQENVAPMISSVNLGDTHLCAVGFASPSNLNGAKLRNLAEKQGGVWTSTEDPVELKKVFVQCFSNIFDDVHAVDPMETLPYSSPVGPPTIHGAMGDNGIVFVLGWADPSAKLQLSITTPSGAVVNLNSPNVQSKLGSTWHVVRITLPYQGERDGDWSGRAVLQPIRGYVNGFSSLAVTGTGAGVQLIQNQLATLCTAGCGNVLFYQHTTNETSTSHGGGTSIYHQAVIAEMSRGNLGNATVANTAADFAKQLSRGWDLVVYNAPGPGDAQPYDQTLSSLLCGGRTKYILSDARPVSSADAILRCAGATRREYVSAGSTEKMYLTPGSSQLFPGQLQLGSGVVRDARSYVVSGGSAQVSYGGGLSGAASVAIGPSGSGSVQYFISVLAKSSVKLKPYTYINNTYVGEVLHPSFYVPAPYWPDCGFTHVYGNVTVTRPLSSLAAVRTDPKDDNAVGVKIPTETATYSLSDDGRGGDRAAGDHRFETALSGITRYDGEYKLHARIRLCNQRPCGKLDCIVREAEHVLDVLPKAAQAKTSVKVRQLDMSGKQRKRSADGQKKARVVVTPRDEDGAALGHGHLEQLVARGVCGAVVEKFEEISEDGEEAGSYAATVSYPEGGSSDASCKRAGVAIHMLGRPQEAVVAEL</sequence>
<dbReference type="InterPro" id="IPR008922">
    <property type="entry name" value="Di-copper_centre_dom_sf"/>
</dbReference>
<keyword evidence="4" id="KW-1185">Reference proteome</keyword>
<dbReference type="InterPro" id="IPR051266">
    <property type="entry name" value="CLCR"/>
</dbReference>
<name>A0AAN6PSA1_9PEZI</name>
<dbReference type="Pfam" id="PF00264">
    <property type="entry name" value="Tyrosinase"/>
    <property type="match status" value="1"/>
</dbReference>
<dbReference type="SMART" id="SM00327">
    <property type="entry name" value="VWA"/>
    <property type="match status" value="1"/>
</dbReference>
<dbReference type="PROSITE" id="PS50234">
    <property type="entry name" value="VWFA"/>
    <property type="match status" value="1"/>
</dbReference>
<dbReference type="PANTHER" id="PTHR10579:SF43">
    <property type="entry name" value="ZINC FINGER (C3HC4-TYPE RING FINGER) FAMILY PROTEIN"/>
    <property type="match status" value="1"/>
</dbReference>
<dbReference type="PROSITE" id="PS00210">
    <property type="entry name" value="HEMOCYANIN_2"/>
    <property type="match status" value="1"/>
</dbReference>
<dbReference type="CDD" id="cd00198">
    <property type="entry name" value="vWFA"/>
    <property type="match status" value="1"/>
</dbReference>
<evidence type="ECO:0000256" key="1">
    <source>
        <dbReference type="SAM" id="SignalP"/>
    </source>
</evidence>
<keyword evidence="1" id="KW-0732">Signal</keyword>
<dbReference type="Pfam" id="PF13519">
    <property type="entry name" value="VWA_2"/>
    <property type="match status" value="1"/>
</dbReference>
<evidence type="ECO:0000313" key="4">
    <source>
        <dbReference type="Proteomes" id="UP001305647"/>
    </source>
</evidence>
<dbReference type="InterPro" id="IPR036465">
    <property type="entry name" value="vWFA_dom_sf"/>
</dbReference>
<reference evidence="3" key="1">
    <citation type="journal article" date="2023" name="Mol. Phylogenet. Evol.">
        <title>Genome-scale phylogeny and comparative genomics of the fungal order Sordariales.</title>
        <authorList>
            <person name="Hensen N."/>
            <person name="Bonometti L."/>
            <person name="Westerberg I."/>
            <person name="Brannstrom I.O."/>
            <person name="Guillou S."/>
            <person name="Cros-Aarteil S."/>
            <person name="Calhoun S."/>
            <person name="Haridas S."/>
            <person name="Kuo A."/>
            <person name="Mondo S."/>
            <person name="Pangilinan J."/>
            <person name="Riley R."/>
            <person name="LaButti K."/>
            <person name="Andreopoulos B."/>
            <person name="Lipzen A."/>
            <person name="Chen C."/>
            <person name="Yan M."/>
            <person name="Daum C."/>
            <person name="Ng V."/>
            <person name="Clum A."/>
            <person name="Steindorff A."/>
            <person name="Ohm R.A."/>
            <person name="Martin F."/>
            <person name="Silar P."/>
            <person name="Natvig D.O."/>
            <person name="Lalanne C."/>
            <person name="Gautier V."/>
            <person name="Ament-Velasquez S.L."/>
            <person name="Kruys A."/>
            <person name="Hutchinson M.I."/>
            <person name="Powell A.J."/>
            <person name="Barry K."/>
            <person name="Miller A.N."/>
            <person name="Grigoriev I.V."/>
            <person name="Debuchy R."/>
            <person name="Gladieux P."/>
            <person name="Hiltunen Thoren M."/>
            <person name="Johannesson H."/>
        </authorList>
    </citation>
    <scope>NUCLEOTIDE SEQUENCE</scope>
    <source>
        <strain evidence="3">CBS 757.83</strain>
    </source>
</reference>
<dbReference type="SUPFAM" id="SSF53300">
    <property type="entry name" value="vWA-like"/>
    <property type="match status" value="1"/>
</dbReference>
<dbReference type="InterPro" id="IPR002035">
    <property type="entry name" value="VWF_A"/>
</dbReference>
<organism evidence="3 4">
    <name type="scientific">Parathielavia hyrcaniae</name>
    <dbReference type="NCBI Taxonomy" id="113614"/>
    <lineage>
        <taxon>Eukaryota</taxon>
        <taxon>Fungi</taxon>
        <taxon>Dikarya</taxon>
        <taxon>Ascomycota</taxon>
        <taxon>Pezizomycotina</taxon>
        <taxon>Sordariomycetes</taxon>
        <taxon>Sordariomycetidae</taxon>
        <taxon>Sordariales</taxon>
        <taxon>Chaetomiaceae</taxon>
        <taxon>Parathielavia</taxon>
    </lineage>
</organism>
<dbReference type="AlphaFoldDB" id="A0AAN6PSA1"/>
<accession>A0AAN6PSA1</accession>
<comment type="caution">
    <text evidence="3">The sequence shown here is derived from an EMBL/GenBank/DDBJ whole genome shotgun (WGS) entry which is preliminary data.</text>
</comment>
<dbReference type="InterPro" id="IPR002227">
    <property type="entry name" value="Tyrosinase_Cu-bd"/>
</dbReference>
<dbReference type="Gene3D" id="3.40.50.410">
    <property type="entry name" value="von Willebrand factor, type A domain"/>
    <property type="match status" value="1"/>
</dbReference>
<dbReference type="EMBL" id="MU863695">
    <property type="protein sequence ID" value="KAK4096813.1"/>
    <property type="molecule type" value="Genomic_DNA"/>
</dbReference>
<gene>
    <name evidence="3" type="ORF">N658DRAFT_551871</name>
</gene>
<feature type="domain" description="VWFA" evidence="2">
    <location>
        <begin position="232"/>
        <end position="413"/>
    </location>
</feature>
<evidence type="ECO:0000259" key="2">
    <source>
        <dbReference type="PROSITE" id="PS50234"/>
    </source>
</evidence>